<organism evidence="2 3">
    <name type="scientific">Bacillus bingmayongensis</name>
    <dbReference type="NCBI Taxonomy" id="1150157"/>
    <lineage>
        <taxon>Bacteria</taxon>
        <taxon>Bacillati</taxon>
        <taxon>Bacillota</taxon>
        <taxon>Bacilli</taxon>
        <taxon>Bacillales</taxon>
        <taxon>Bacillaceae</taxon>
        <taxon>Bacillus</taxon>
    </lineage>
</organism>
<dbReference type="SUPFAM" id="SSF55136">
    <property type="entry name" value="Probable bacterial effector-binding domain"/>
    <property type="match status" value="1"/>
</dbReference>
<feature type="domain" description="GyrI-like small molecule binding" evidence="1">
    <location>
        <begin position="21"/>
        <end position="204"/>
    </location>
</feature>
<accession>A0ABU5K526</accession>
<reference evidence="3" key="1">
    <citation type="submission" date="2023-11" db="EMBL/GenBank/DDBJ databases">
        <title>Genome Sequence of Bacillus pseudomycoides stain BUPM19.</title>
        <authorList>
            <person name="Farhat A."/>
        </authorList>
    </citation>
    <scope>NUCLEOTIDE SEQUENCE [LARGE SCALE GENOMIC DNA]</scope>
    <source>
        <strain evidence="3">BUPM19</strain>
    </source>
</reference>
<dbReference type="RefSeq" id="WP_374219914.1">
    <property type="nucleotide sequence ID" value="NZ_JAXOVW010000237.1"/>
</dbReference>
<evidence type="ECO:0000259" key="1">
    <source>
        <dbReference type="Pfam" id="PF06445"/>
    </source>
</evidence>
<protein>
    <submittedName>
        <fullName evidence="2">GyrI-like domain-containing protein</fullName>
    </submittedName>
</protein>
<dbReference type="InterPro" id="IPR008319">
    <property type="entry name" value="GyrI-like_CCH_Lin2189-like"/>
</dbReference>
<dbReference type="Pfam" id="PF06445">
    <property type="entry name" value="GyrI-like"/>
    <property type="match status" value="1"/>
</dbReference>
<dbReference type="PIRSF" id="PIRSF031644">
    <property type="entry name" value="UCP031644"/>
    <property type="match status" value="1"/>
</dbReference>
<keyword evidence="3" id="KW-1185">Reference proteome</keyword>
<dbReference type="InterPro" id="IPR011256">
    <property type="entry name" value="Reg_factor_effector_dom_sf"/>
</dbReference>
<dbReference type="Gene3D" id="3.20.80.10">
    <property type="entry name" value="Regulatory factor, effector binding domain"/>
    <property type="match status" value="1"/>
</dbReference>
<name>A0ABU5K526_9BACI</name>
<evidence type="ECO:0000313" key="2">
    <source>
        <dbReference type="EMBL" id="MDZ5610758.1"/>
    </source>
</evidence>
<proteinExistence type="predicted"/>
<dbReference type="Proteomes" id="UP001291930">
    <property type="component" value="Unassembled WGS sequence"/>
</dbReference>
<sequence length="208" mass="24640">MSKFEWRKQLKKLYLPKNRTTIIDVPTIKYFTIEGSGNPNSEGFKENIETLYALSYAIRMMPKKGLTPEGYFEYTVFPLEGIWDLDEEGRKLDYLSKDHFVSKLMIRQPDFVTEELFHYAMKSVKHKKSDLHLDKVKFELIKEGLCVRIMHYGSYDNEPETFALMEQFCSQNNLKRVNKTHKEIYISDPRKTAPEKLKTALRFKVTEF</sequence>
<dbReference type="EMBL" id="JAXOVW010000237">
    <property type="protein sequence ID" value="MDZ5610758.1"/>
    <property type="molecule type" value="Genomic_DNA"/>
</dbReference>
<comment type="caution">
    <text evidence="2">The sequence shown here is derived from an EMBL/GenBank/DDBJ whole genome shotgun (WGS) entry which is preliminary data.</text>
</comment>
<gene>
    <name evidence="2" type="ORF">U2I54_28190</name>
</gene>
<dbReference type="InterPro" id="IPR029442">
    <property type="entry name" value="GyrI-like"/>
</dbReference>
<evidence type="ECO:0000313" key="3">
    <source>
        <dbReference type="Proteomes" id="UP001291930"/>
    </source>
</evidence>